<comment type="catalytic activity">
    <reaction evidence="5">
        <text>S-adenosyl 3-(methylsulfanyl)propylamine + putrescine = S-methyl-5'-thioadenosine + spermidine + H(+)</text>
        <dbReference type="Rhea" id="RHEA:12721"/>
        <dbReference type="ChEBI" id="CHEBI:15378"/>
        <dbReference type="ChEBI" id="CHEBI:17509"/>
        <dbReference type="ChEBI" id="CHEBI:57443"/>
        <dbReference type="ChEBI" id="CHEBI:57834"/>
        <dbReference type="ChEBI" id="CHEBI:326268"/>
        <dbReference type="EC" id="2.5.1.16"/>
    </reaction>
</comment>
<keyword evidence="5" id="KW-1003">Cell membrane</keyword>
<feature type="transmembrane region" description="Helical" evidence="5">
    <location>
        <begin position="193"/>
        <end position="211"/>
    </location>
</feature>
<evidence type="ECO:0000313" key="9">
    <source>
        <dbReference type="Proteomes" id="UP000076079"/>
    </source>
</evidence>
<comment type="pathway">
    <text evidence="5">Amine and polyamine biosynthesis; spermidine biosynthesis; spermidine from putrescine: step 1/1.</text>
</comment>
<dbReference type="SUPFAM" id="SSF103473">
    <property type="entry name" value="MFS general substrate transporter"/>
    <property type="match status" value="1"/>
</dbReference>
<name>A0A143PHF8_LUTPR</name>
<feature type="binding site" evidence="5">
    <location>
        <position position="266"/>
    </location>
    <ligand>
        <name>spermidine</name>
        <dbReference type="ChEBI" id="CHEBI:57834"/>
    </ligand>
</feature>
<dbReference type="InterPro" id="IPR001045">
    <property type="entry name" value="Spermi_synthase"/>
</dbReference>
<dbReference type="GO" id="GO:0004766">
    <property type="term" value="F:spermidine synthase activity"/>
    <property type="evidence" value="ECO:0007669"/>
    <property type="project" value="UniProtKB-UniRule"/>
</dbReference>
<dbReference type="GO" id="GO:0005886">
    <property type="term" value="C:plasma membrane"/>
    <property type="evidence" value="ECO:0007669"/>
    <property type="project" value="UniProtKB-SubCell"/>
</dbReference>
<comment type="subcellular location">
    <subcellularLocation>
        <location evidence="5">Cell membrane</location>
        <topology evidence="5">Multi-pass membrane protein</topology>
    </subcellularLocation>
</comment>
<comment type="caution">
    <text evidence="5">Lacks conserved residue(s) required for the propagation of feature annotation.</text>
</comment>
<feature type="active site" description="Proton acceptor" evidence="5 6">
    <location>
        <position position="362"/>
    </location>
</feature>
<dbReference type="NCBIfam" id="NF002956">
    <property type="entry name" value="PRK03612.1"/>
    <property type="match status" value="1"/>
</dbReference>
<dbReference type="GO" id="GO:0008295">
    <property type="term" value="P:spermidine biosynthetic process"/>
    <property type="evidence" value="ECO:0007669"/>
    <property type="project" value="UniProtKB-UniRule"/>
</dbReference>
<organism evidence="8 9">
    <name type="scientific">Luteitalea pratensis</name>
    <dbReference type="NCBI Taxonomy" id="1855912"/>
    <lineage>
        <taxon>Bacteria</taxon>
        <taxon>Pseudomonadati</taxon>
        <taxon>Acidobacteriota</taxon>
        <taxon>Vicinamibacteria</taxon>
        <taxon>Vicinamibacterales</taxon>
        <taxon>Vicinamibacteraceae</taxon>
        <taxon>Luteitalea</taxon>
    </lineage>
</organism>
<dbReference type="InterPro" id="IPR029063">
    <property type="entry name" value="SAM-dependent_MTases_sf"/>
</dbReference>
<evidence type="ECO:0000313" key="8">
    <source>
        <dbReference type="EMBL" id="AMY07856.1"/>
    </source>
</evidence>
<dbReference type="CDD" id="cd02440">
    <property type="entry name" value="AdoMet_MTases"/>
    <property type="match status" value="1"/>
</dbReference>
<evidence type="ECO:0000256" key="6">
    <source>
        <dbReference type="PROSITE-ProRule" id="PRU00354"/>
    </source>
</evidence>
<keyword evidence="4 5" id="KW-0620">Polyamine biosynthesis</keyword>
<dbReference type="UniPathway" id="UPA00248">
    <property type="reaction ID" value="UER00314"/>
</dbReference>
<feature type="binding site" evidence="5">
    <location>
        <position position="290"/>
    </location>
    <ligand>
        <name>spermidine</name>
        <dbReference type="ChEBI" id="CHEBI:57834"/>
    </ligand>
</feature>
<gene>
    <name evidence="8" type="primary">speE_1</name>
    <name evidence="5" type="synonym">speE</name>
    <name evidence="8" type="ORF">LuPra_01039</name>
</gene>
<dbReference type="OrthoDB" id="100936at2"/>
<dbReference type="PROSITE" id="PS51006">
    <property type="entry name" value="PABS_2"/>
    <property type="match status" value="1"/>
</dbReference>
<evidence type="ECO:0000256" key="5">
    <source>
        <dbReference type="HAMAP-Rule" id="MF_00198"/>
    </source>
</evidence>
<dbReference type="EMBL" id="CP015136">
    <property type="protein sequence ID" value="AMY07856.1"/>
    <property type="molecule type" value="Genomic_DNA"/>
</dbReference>
<dbReference type="PANTHER" id="PTHR43317">
    <property type="entry name" value="THERMOSPERMINE SYNTHASE ACAULIS5"/>
    <property type="match status" value="1"/>
</dbReference>
<feature type="transmembrane region" description="Helical" evidence="5">
    <location>
        <begin position="159"/>
        <end position="181"/>
    </location>
</feature>
<comment type="function">
    <text evidence="5">Catalyzes the irreversible transfer of a propylamine group from the amino donor S-adenosylmethioninamine (decarboxy-AdoMet) to putrescine (1,4-diaminobutane) to yield spermidine.</text>
</comment>
<feature type="transmembrane region" description="Helical" evidence="5">
    <location>
        <begin position="97"/>
        <end position="118"/>
    </location>
</feature>
<reference evidence="9" key="2">
    <citation type="submission" date="2016-04" db="EMBL/GenBank/DDBJ databases">
        <title>First Complete Genome Sequence of a Subdivision 6 Acidobacterium.</title>
        <authorList>
            <person name="Huang S."/>
            <person name="Vieira S."/>
            <person name="Bunk B."/>
            <person name="Riedel T."/>
            <person name="Sproeer C."/>
            <person name="Overmann J."/>
        </authorList>
    </citation>
    <scope>NUCLEOTIDE SEQUENCE [LARGE SCALE GENOMIC DNA]</scope>
    <source>
        <strain evidence="9">DSM 100886 HEG_-6_39</strain>
    </source>
</reference>
<dbReference type="Pfam" id="PF01564">
    <property type="entry name" value="Spermine_synth"/>
    <property type="match status" value="1"/>
</dbReference>
<dbReference type="InterPro" id="IPR030374">
    <property type="entry name" value="PABS"/>
</dbReference>
<dbReference type="InterPro" id="IPR030373">
    <property type="entry name" value="PABS_CS"/>
</dbReference>
<reference evidence="8 9" key="1">
    <citation type="journal article" date="2016" name="Genome Announc.">
        <title>First Complete Genome Sequence of a Subdivision 6 Acidobacterium Strain.</title>
        <authorList>
            <person name="Huang S."/>
            <person name="Vieira S."/>
            <person name="Bunk B."/>
            <person name="Riedel T."/>
            <person name="Sproer C."/>
            <person name="Overmann J."/>
        </authorList>
    </citation>
    <scope>NUCLEOTIDE SEQUENCE [LARGE SCALE GENOMIC DNA]</scope>
    <source>
        <strain evidence="9">DSM 100886 HEG_-6_39</strain>
    </source>
</reference>
<dbReference type="AlphaFoldDB" id="A0A143PHF8"/>
<keyword evidence="5" id="KW-0812">Transmembrane</keyword>
<evidence type="ECO:0000256" key="2">
    <source>
        <dbReference type="ARBA" id="ARBA00022679"/>
    </source>
</evidence>
<feature type="binding site" evidence="5">
    <location>
        <position position="310"/>
    </location>
    <ligand>
        <name>S-methyl-5'-thioadenosine</name>
        <dbReference type="ChEBI" id="CHEBI:17509"/>
    </ligand>
</feature>
<feature type="transmembrane region" description="Helical" evidence="5">
    <location>
        <begin position="37"/>
        <end position="55"/>
    </location>
</feature>
<evidence type="ECO:0000256" key="4">
    <source>
        <dbReference type="ARBA" id="ARBA00023115"/>
    </source>
</evidence>
<dbReference type="SUPFAM" id="SSF53335">
    <property type="entry name" value="S-adenosyl-L-methionine-dependent methyltransferases"/>
    <property type="match status" value="1"/>
</dbReference>
<keyword evidence="3 5" id="KW-0745">Spermidine biosynthesis</keyword>
<keyword evidence="2 5" id="KW-0808">Transferase</keyword>
<dbReference type="FunFam" id="3.40.50.150:FF:000088">
    <property type="entry name" value="Polyamine aminopropyltransferase"/>
    <property type="match status" value="1"/>
</dbReference>
<keyword evidence="5" id="KW-1133">Transmembrane helix</keyword>
<dbReference type="EC" id="2.5.1.16" evidence="5"/>
<dbReference type="Proteomes" id="UP000076079">
    <property type="component" value="Chromosome"/>
</dbReference>
<feature type="transmembrane region" description="Helical" evidence="5">
    <location>
        <begin position="67"/>
        <end position="91"/>
    </location>
</feature>
<comment type="similarity">
    <text evidence="1 5">Belongs to the spermidine/spermine synthase family.</text>
</comment>
<keyword evidence="5" id="KW-0472">Membrane</keyword>
<protein>
    <recommendedName>
        <fullName evidence="5">Polyamine aminopropyltransferase</fullName>
    </recommendedName>
    <alternativeName>
        <fullName evidence="5">Putrescine aminopropyltransferase</fullName>
        <shortName evidence="5">PAPT</shortName>
    </alternativeName>
    <alternativeName>
        <fullName evidence="5">Spermidine synthase</fullName>
        <shortName evidence="5">SPDS</shortName>
        <shortName evidence="5">SPDSY</shortName>
        <ecNumber evidence="5">2.5.1.16</ecNumber>
    </alternativeName>
</protein>
<feature type="domain" description="PABS" evidence="7">
    <location>
        <begin position="211"/>
        <end position="441"/>
    </location>
</feature>
<feature type="binding site" evidence="5">
    <location>
        <position position="236"/>
    </location>
    <ligand>
        <name>S-methyl-5'-thioadenosine</name>
        <dbReference type="ChEBI" id="CHEBI:17509"/>
    </ligand>
</feature>
<feature type="binding site" evidence="5">
    <location>
        <begin position="344"/>
        <end position="345"/>
    </location>
    <ligand>
        <name>S-methyl-5'-thioadenosine</name>
        <dbReference type="ChEBI" id="CHEBI:17509"/>
    </ligand>
</feature>
<evidence type="ECO:0000259" key="7">
    <source>
        <dbReference type="PROSITE" id="PS51006"/>
    </source>
</evidence>
<keyword evidence="9" id="KW-1185">Reference proteome</keyword>
<comment type="subunit">
    <text evidence="5">Homodimer or homotetramer.</text>
</comment>
<dbReference type="InterPro" id="IPR036259">
    <property type="entry name" value="MFS_trans_sf"/>
</dbReference>
<dbReference type="PATRIC" id="fig|1813736.3.peg.1086"/>
<sequence length="500" mass="55245">MTAALLASVLLIAACGLIYELVAGALASYLLGDSITQFSTVIGTYLFAMGIGSWISRFVGRGLAARFILVEIMVGVVGGFSSAALFLAFAYTDAFRLLLYVLVLVVGTLVGLEIPLLMRLLRDRFQFKDVVANVLTFDYLGALGASLLFPIVLVPKLGLVRAPMLFGAINVLVALWTTSVLRESLAPAIRRTLQATCVVALALLGVGLWKANAILDLAEANLYADEVVLSRTTPYQRIVMTAWKDDLRLFLNANLQFSSRDEYRYHEALVHPGLAALPAAARVLILGGGDGLALREVLRYRQVRAVTLVDLDPEMTRLFSSHEELRRLNGGALSDPRVRVINADAFTWIDESREFFDFAIVDFPDPSNFSLGKLYTTTFYRMLMERLTPDATFVVQSTSPLFARQAYWCIVATVEQAGLAVAPYHVYVPSFGEWGFVLAGRSAPRVPTTLPAGLRFLTTRGLGELFDFPVDMARVPVEPNRLHTQALVRYYEREWNALNR</sequence>
<dbReference type="Gene3D" id="3.40.50.150">
    <property type="entry name" value="Vaccinia Virus protein VP39"/>
    <property type="match status" value="1"/>
</dbReference>
<evidence type="ECO:0000256" key="3">
    <source>
        <dbReference type="ARBA" id="ARBA00023066"/>
    </source>
</evidence>
<evidence type="ECO:0000256" key="1">
    <source>
        <dbReference type="ARBA" id="ARBA00007867"/>
    </source>
</evidence>
<dbReference type="STRING" id="1855912.LuPra_01039"/>
<dbReference type="GO" id="GO:0010487">
    <property type="term" value="F:thermospermine synthase activity"/>
    <property type="evidence" value="ECO:0007669"/>
    <property type="project" value="UniProtKB-ARBA"/>
</dbReference>
<dbReference type="PANTHER" id="PTHR43317:SF1">
    <property type="entry name" value="THERMOSPERMINE SYNTHASE ACAULIS5"/>
    <property type="match status" value="1"/>
</dbReference>
<dbReference type="KEGG" id="abac:LuPra_01039"/>
<feature type="transmembrane region" description="Helical" evidence="5">
    <location>
        <begin position="130"/>
        <end position="153"/>
    </location>
</feature>
<dbReference type="PROSITE" id="PS01330">
    <property type="entry name" value="PABS_1"/>
    <property type="match status" value="1"/>
</dbReference>
<accession>A0A143PHF8</accession>
<dbReference type="HAMAP" id="MF_00198">
    <property type="entry name" value="Spermidine_synth"/>
    <property type="match status" value="1"/>
</dbReference>
<dbReference type="RefSeq" id="WP_110169756.1">
    <property type="nucleotide sequence ID" value="NZ_CP015136.1"/>
</dbReference>
<proteinExistence type="inferred from homology"/>